<evidence type="ECO:0000256" key="7">
    <source>
        <dbReference type="ARBA" id="ARBA00022723"/>
    </source>
</evidence>
<dbReference type="GO" id="GO:0008745">
    <property type="term" value="F:N-acetylmuramoyl-L-alanine amidase activity"/>
    <property type="evidence" value="ECO:0007669"/>
    <property type="project" value="UniProtKB-EC"/>
</dbReference>
<protein>
    <recommendedName>
        <fullName evidence="11">1,6-anhydro-N-acetylmuramyl-L-alanine amidase AmpD</fullName>
        <ecNumber evidence="5">3.5.1.28</ecNumber>
    </recommendedName>
    <alternativeName>
        <fullName evidence="12">N-acetylmuramoyl-L-alanine amidase</fullName>
    </alternativeName>
</protein>
<evidence type="ECO:0000313" key="14">
    <source>
        <dbReference type="EMBL" id="SFX23332.1"/>
    </source>
</evidence>
<dbReference type="EMBL" id="FPJW01000002">
    <property type="protein sequence ID" value="SFX23332.1"/>
    <property type="molecule type" value="Genomic_DNA"/>
</dbReference>
<dbReference type="GO" id="GO:0009253">
    <property type="term" value="P:peptidoglycan catabolic process"/>
    <property type="evidence" value="ECO:0007669"/>
    <property type="project" value="InterPro"/>
</dbReference>
<keyword evidence="7" id="KW-0479">Metal-binding</keyword>
<dbReference type="EC" id="3.5.1.28" evidence="5"/>
<comment type="catalytic activity">
    <reaction evidence="1">
        <text>Hydrolyzes the link between N-acetylmuramoyl residues and L-amino acid residues in certain cell-wall glycopeptides.</text>
        <dbReference type="EC" id="3.5.1.28"/>
    </reaction>
</comment>
<comment type="subcellular location">
    <subcellularLocation>
        <location evidence="3">Cytoplasm</location>
    </subcellularLocation>
</comment>
<evidence type="ECO:0000256" key="9">
    <source>
        <dbReference type="ARBA" id="ARBA00022833"/>
    </source>
</evidence>
<evidence type="ECO:0000313" key="15">
    <source>
        <dbReference type="Proteomes" id="UP000182350"/>
    </source>
</evidence>
<feature type="domain" description="N-acetylmuramoyl-L-alanine amidase" evidence="13">
    <location>
        <begin position="1"/>
        <end position="136"/>
    </location>
</feature>
<comment type="similarity">
    <text evidence="4">Belongs to the N-acetylmuramoyl-L-alanine amidase 2 family.</text>
</comment>
<dbReference type="Proteomes" id="UP000182350">
    <property type="component" value="Unassembled WGS sequence"/>
</dbReference>
<evidence type="ECO:0000259" key="13">
    <source>
        <dbReference type="SMART" id="SM00644"/>
    </source>
</evidence>
<dbReference type="GO" id="GO:0009254">
    <property type="term" value="P:peptidoglycan turnover"/>
    <property type="evidence" value="ECO:0007669"/>
    <property type="project" value="TreeGrafter"/>
</dbReference>
<keyword evidence="9" id="KW-0862">Zinc</keyword>
<dbReference type="InterPro" id="IPR036505">
    <property type="entry name" value="Amidase/PGRP_sf"/>
</dbReference>
<dbReference type="Pfam" id="PF01510">
    <property type="entry name" value="Amidase_2"/>
    <property type="match status" value="1"/>
</dbReference>
<dbReference type="STRING" id="1122209.SAMN02745752_00921"/>
<name>A0A1K1VF35_9GAMM</name>
<dbReference type="PANTHER" id="PTHR30417">
    <property type="entry name" value="N-ACETYLMURAMOYL-L-ALANINE AMIDASE AMID"/>
    <property type="match status" value="1"/>
</dbReference>
<organism evidence="14 15">
    <name type="scientific">Marinospirillum alkaliphilum DSM 21637</name>
    <dbReference type="NCBI Taxonomy" id="1122209"/>
    <lineage>
        <taxon>Bacteria</taxon>
        <taxon>Pseudomonadati</taxon>
        <taxon>Pseudomonadota</taxon>
        <taxon>Gammaproteobacteria</taxon>
        <taxon>Oceanospirillales</taxon>
        <taxon>Oceanospirillaceae</taxon>
        <taxon>Marinospirillum</taxon>
    </lineage>
</organism>
<dbReference type="AlphaFoldDB" id="A0A1K1VF35"/>
<dbReference type="SMART" id="SM00644">
    <property type="entry name" value="Ami_2"/>
    <property type="match status" value="1"/>
</dbReference>
<evidence type="ECO:0000256" key="1">
    <source>
        <dbReference type="ARBA" id="ARBA00001561"/>
    </source>
</evidence>
<reference evidence="14 15" key="1">
    <citation type="submission" date="2016-11" db="EMBL/GenBank/DDBJ databases">
        <authorList>
            <person name="Jaros S."/>
            <person name="Januszkiewicz K."/>
            <person name="Wedrychowicz H."/>
        </authorList>
    </citation>
    <scope>NUCLEOTIDE SEQUENCE [LARGE SCALE GENOMIC DNA]</scope>
    <source>
        <strain evidence="14 15">DSM 21637</strain>
    </source>
</reference>
<dbReference type="GO" id="GO:0071555">
    <property type="term" value="P:cell wall organization"/>
    <property type="evidence" value="ECO:0007669"/>
    <property type="project" value="UniProtKB-KW"/>
</dbReference>
<evidence type="ECO:0000256" key="12">
    <source>
        <dbReference type="ARBA" id="ARBA00042615"/>
    </source>
</evidence>
<evidence type="ECO:0000256" key="5">
    <source>
        <dbReference type="ARBA" id="ARBA00011901"/>
    </source>
</evidence>
<evidence type="ECO:0000256" key="8">
    <source>
        <dbReference type="ARBA" id="ARBA00022801"/>
    </source>
</evidence>
<dbReference type="GO" id="GO:0046872">
    <property type="term" value="F:metal ion binding"/>
    <property type="evidence" value="ECO:0007669"/>
    <property type="project" value="UniProtKB-KW"/>
</dbReference>
<accession>A0A1K1VF35</accession>
<keyword evidence="6" id="KW-0963">Cytoplasm</keyword>
<keyword evidence="15" id="KW-1185">Reference proteome</keyword>
<evidence type="ECO:0000256" key="2">
    <source>
        <dbReference type="ARBA" id="ARBA00001947"/>
    </source>
</evidence>
<dbReference type="PANTHER" id="PTHR30417:SF4">
    <property type="entry name" value="1,6-ANHYDRO-N-ACETYLMURAMYL-L-ALANINE AMIDASE AMPD"/>
    <property type="match status" value="1"/>
</dbReference>
<comment type="cofactor">
    <cofactor evidence="2">
        <name>Zn(2+)</name>
        <dbReference type="ChEBI" id="CHEBI:29105"/>
    </cofactor>
</comment>
<proteinExistence type="inferred from homology"/>
<dbReference type="InterPro" id="IPR051206">
    <property type="entry name" value="NAMLAA_amidase_2"/>
</dbReference>
<dbReference type="InterPro" id="IPR002502">
    <property type="entry name" value="Amidase_domain"/>
</dbReference>
<gene>
    <name evidence="14" type="ORF">SAMN02745752_00921</name>
</gene>
<dbReference type="Gene3D" id="3.40.80.10">
    <property type="entry name" value="Peptidoglycan recognition protein-like"/>
    <property type="match status" value="1"/>
</dbReference>
<dbReference type="CDD" id="cd06583">
    <property type="entry name" value="PGRP"/>
    <property type="match status" value="1"/>
</dbReference>
<keyword evidence="8" id="KW-0378">Hydrolase</keyword>
<evidence type="ECO:0000256" key="10">
    <source>
        <dbReference type="ARBA" id="ARBA00023316"/>
    </source>
</evidence>
<dbReference type="SUPFAM" id="SSF55846">
    <property type="entry name" value="N-acetylmuramoyl-L-alanine amidase-like"/>
    <property type="match status" value="1"/>
</dbReference>
<sequence length="157" mass="17504">MIHNIALPPQTYGGDWIERLFLGQLPADAHPYFATIADLQVSAHLLIRRTGELVQFVPFDQRAWHAGRSTFQGRDNCNDFAIGIELEGSDLQPYTQKQYAQLIAVTCGLMQTYPEITSARICGHQQVAPGRKTDPGPAFDWSMYLQALEANKKELGG</sequence>
<evidence type="ECO:0000256" key="11">
    <source>
        <dbReference type="ARBA" id="ARBA00039257"/>
    </source>
</evidence>
<evidence type="ECO:0000256" key="3">
    <source>
        <dbReference type="ARBA" id="ARBA00004496"/>
    </source>
</evidence>
<evidence type="ECO:0000256" key="6">
    <source>
        <dbReference type="ARBA" id="ARBA00022490"/>
    </source>
</evidence>
<keyword evidence="10" id="KW-0961">Cell wall biogenesis/degradation</keyword>
<dbReference type="GO" id="GO:0005737">
    <property type="term" value="C:cytoplasm"/>
    <property type="evidence" value="ECO:0007669"/>
    <property type="project" value="UniProtKB-SubCell"/>
</dbReference>
<evidence type="ECO:0000256" key="4">
    <source>
        <dbReference type="ARBA" id="ARBA00007553"/>
    </source>
</evidence>
<dbReference type="NCBIfam" id="NF008758">
    <property type="entry name" value="PRK11789.1"/>
    <property type="match status" value="1"/>
</dbReference>